<organism evidence="2">
    <name type="scientific">hydrothermal vent metagenome</name>
    <dbReference type="NCBI Taxonomy" id="652676"/>
    <lineage>
        <taxon>unclassified sequences</taxon>
        <taxon>metagenomes</taxon>
        <taxon>ecological metagenomes</taxon>
    </lineage>
</organism>
<protein>
    <recommendedName>
        <fullName evidence="3">Cadmium carbonic anhydrase</fullName>
    </recommendedName>
</protein>
<name>A0A3B1AJW2_9ZZZZ</name>
<evidence type="ECO:0000313" key="2">
    <source>
        <dbReference type="EMBL" id="VAW98649.1"/>
    </source>
</evidence>
<evidence type="ECO:0000256" key="1">
    <source>
        <dbReference type="SAM" id="MobiDB-lite"/>
    </source>
</evidence>
<sequence>MKLKISKQIFIGLTLSLLAASGFASNDGHDDGHHKSGGPACEGFGPQTPRDIDGVKGTNPQVFSMAPASKDMNLCNIHFHNNAEHKAKDFSIYAGEGDHGHGGGYQCKMSKSLSKAELKKPAGNICKGLKPGDTIEVHWVHTSCQIKPGKGLGSCLSNKCANPDLRVETQVFTLVNDASAAKFSDYAYANNMVNGRPQAKSLPSKSGKATDFMGSTTGPKYTESTCSPLQVTWAVRPQCARLDINSLGEWCKGNVFKEDHAHGVRKLVTNPKLLSNIK</sequence>
<reference evidence="2" key="1">
    <citation type="submission" date="2018-06" db="EMBL/GenBank/DDBJ databases">
        <authorList>
            <person name="Zhirakovskaya E."/>
        </authorList>
    </citation>
    <scope>NUCLEOTIDE SEQUENCE</scope>
</reference>
<dbReference type="EMBL" id="UOFR01000062">
    <property type="protein sequence ID" value="VAW98649.1"/>
    <property type="molecule type" value="Genomic_DNA"/>
</dbReference>
<proteinExistence type="predicted"/>
<gene>
    <name evidence="2" type="ORF">MNBD_GAMMA21-2445</name>
</gene>
<accession>A0A3B1AJW2</accession>
<dbReference type="InterPro" id="IPR018883">
    <property type="entry name" value="Delta_CA"/>
</dbReference>
<evidence type="ECO:0008006" key="3">
    <source>
        <dbReference type="Google" id="ProtNLM"/>
    </source>
</evidence>
<dbReference type="Pfam" id="PF10563">
    <property type="entry name" value="CA_like"/>
    <property type="match status" value="1"/>
</dbReference>
<feature type="region of interest" description="Disordered" evidence="1">
    <location>
        <begin position="27"/>
        <end position="51"/>
    </location>
</feature>
<dbReference type="AlphaFoldDB" id="A0A3B1AJW2"/>
<dbReference type="InterPro" id="IPR036398">
    <property type="entry name" value="CA_dom_sf"/>
</dbReference>
<dbReference type="SUPFAM" id="SSF51069">
    <property type="entry name" value="Carbonic anhydrase"/>
    <property type="match status" value="1"/>
</dbReference>